<dbReference type="AlphaFoldDB" id="A0AAN7ZIH1"/>
<protein>
    <submittedName>
        <fullName evidence="1">Uncharacterized protein</fullName>
    </submittedName>
</protein>
<gene>
    <name evidence="1" type="ORF">RI129_003242</name>
</gene>
<name>A0AAN7ZIH1_9COLE</name>
<accession>A0AAN7ZIH1</accession>
<dbReference type="Proteomes" id="UP001329430">
    <property type="component" value="Chromosome 2"/>
</dbReference>
<sequence length="231" mass="27242">MHQARWMARAIYSLKICLLQSQFTISAKDKRALQDVCLFIAVYIFVFFKRLKEYETVDKLISKAALSKFSQHLWYLSEEIAVLSLFDDEVNEQTKTNIVVNSQRESLYDSGKRYIPSEEDMSDYLYRKSLSDFVSVKSTNLFSRLKIDKNFLQRPVSTWDEDVAYSEAKRKVLSLRAVNDTAERAVKLMQYFHGLITAKEEQKQFLLRCVQEHRNLYPDCKKETLKRKYPA</sequence>
<dbReference type="PANTHER" id="PTHR46113">
    <property type="entry name" value="SNAC DOMAIN-CONTAINING PROTEIN"/>
    <property type="match status" value="1"/>
</dbReference>
<evidence type="ECO:0000313" key="2">
    <source>
        <dbReference type="Proteomes" id="UP001329430"/>
    </source>
</evidence>
<proteinExistence type="predicted"/>
<evidence type="ECO:0000313" key="1">
    <source>
        <dbReference type="EMBL" id="KAK5648350.1"/>
    </source>
</evidence>
<comment type="caution">
    <text evidence="1">The sequence shown here is derived from an EMBL/GenBank/DDBJ whole genome shotgun (WGS) entry which is preliminary data.</text>
</comment>
<reference evidence="1 2" key="1">
    <citation type="journal article" date="2024" name="Insects">
        <title>An Improved Chromosome-Level Genome Assembly of the Firefly Pyrocoelia pectoralis.</title>
        <authorList>
            <person name="Fu X."/>
            <person name="Meyer-Rochow V.B."/>
            <person name="Ballantyne L."/>
            <person name="Zhu X."/>
        </authorList>
    </citation>
    <scope>NUCLEOTIDE SEQUENCE [LARGE SCALE GENOMIC DNA]</scope>
    <source>
        <strain evidence="1">XCY_ONT2</strain>
    </source>
</reference>
<organism evidence="1 2">
    <name type="scientific">Pyrocoelia pectoralis</name>
    <dbReference type="NCBI Taxonomy" id="417401"/>
    <lineage>
        <taxon>Eukaryota</taxon>
        <taxon>Metazoa</taxon>
        <taxon>Ecdysozoa</taxon>
        <taxon>Arthropoda</taxon>
        <taxon>Hexapoda</taxon>
        <taxon>Insecta</taxon>
        <taxon>Pterygota</taxon>
        <taxon>Neoptera</taxon>
        <taxon>Endopterygota</taxon>
        <taxon>Coleoptera</taxon>
        <taxon>Polyphaga</taxon>
        <taxon>Elateriformia</taxon>
        <taxon>Elateroidea</taxon>
        <taxon>Lampyridae</taxon>
        <taxon>Lampyrinae</taxon>
        <taxon>Pyrocoelia</taxon>
    </lineage>
</organism>
<dbReference type="PANTHER" id="PTHR46113:SF1">
    <property type="entry name" value="PEPTIDASE M17 LEUCYL AMINOPEPTIDASE N-TERMINAL DOMAIN-CONTAINING PROTEIN"/>
    <property type="match status" value="1"/>
</dbReference>
<dbReference type="EMBL" id="JAVRBK010000002">
    <property type="protein sequence ID" value="KAK5648350.1"/>
    <property type="molecule type" value="Genomic_DNA"/>
</dbReference>
<keyword evidence="2" id="KW-1185">Reference proteome</keyword>